<protein>
    <recommendedName>
        <fullName evidence="5">MSHA biogenesis protein MshC</fullName>
    </recommendedName>
</protein>
<keyword evidence="2" id="KW-1133">Transmembrane helix</keyword>
<dbReference type="InterPro" id="IPR045584">
    <property type="entry name" value="Pilin-like"/>
</dbReference>
<dbReference type="EMBL" id="JMIB01000006">
    <property type="protein sequence ID" value="KDM92798.1"/>
    <property type="molecule type" value="Genomic_DNA"/>
</dbReference>
<keyword evidence="1" id="KW-0488">Methylation</keyword>
<dbReference type="GO" id="GO:0015628">
    <property type="term" value="P:protein secretion by the type II secretion system"/>
    <property type="evidence" value="ECO:0007669"/>
    <property type="project" value="InterPro"/>
</dbReference>
<organism evidence="3 4">
    <name type="scientific">Photobacterium galatheae</name>
    <dbReference type="NCBI Taxonomy" id="1654360"/>
    <lineage>
        <taxon>Bacteria</taxon>
        <taxon>Pseudomonadati</taxon>
        <taxon>Pseudomonadota</taxon>
        <taxon>Gammaproteobacteria</taxon>
        <taxon>Vibrionales</taxon>
        <taxon>Vibrionaceae</taxon>
        <taxon>Photobacterium</taxon>
    </lineage>
</organism>
<keyword evidence="2" id="KW-0472">Membrane</keyword>
<gene>
    <name evidence="3" type="ORF">EA58_05350</name>
</gene>
<dbReference type="SUPFAM" id="SSF54523">
    <property type="entry name" value="Pili subunits"/>
    <property type="match status" value="1"/>
</dbReference>
<sequence>MACHYRAGRQRGFTLIELILVIILLGVLSMTAASRLIGRSSFDAYLARDQAVSLARQIQLRAMSNQTPQGTLDPCLSLRVQSNHFGPATCAATTYSGRALITSADGVTIGGTIQGDIQFDLLGRPYQLDSHGSKTLLCVTGCQITFISRNTQSASLCINREGYIHACS</sequence>
<evidence type="ECO:0008006" key="5">
    <source>
        <dbReference type="Google" id="ProtNLM"/>
    </source>
</evidence>
<evidence type="ECO:0000256" key="2">
    <source>
        <dbReference type="SAM" id="Phobius"/>
    </source>
</evidence>
<evidence type="ECO:0000256" key="1">
    <source>
        <dbReference type="ARBA" id="ARBA00022481"/>
    </source>
</evidence>
<keyword evidence="4" id="KW-1185">Reference proteome</keyword>
<feature type="transmembrane region" description="Helical" evidence="2">
    <location>
        <begin position="12"/>
        <end position="33"/>
    </location>
</feature>
<name>A0A066RZJ1_9GAMM</name>
<dbReference type="RefSeq" id="WP_036749755.1">
    <property type="nucleotide sequence ID" value="NZ_JAGSGC010000005.1"/>
</dbReference>
<evidence type="ECO:0000313" key="4">
    <source>
        <dbReference type="Proteomes" id="UP000027192"/>
    </source>
</evidence>
<dbReference type="PRINTS" id="PR00813">
    <property type="entry name" value="BCTERIALGSPG"/>
</dbReference>
<reference evidence="3 4" key="1">
    <citation type="submission" date="2014-04" db="EMBL/GenBank/DDBJ databases">
        <title>Draft genome sequence of Photobacterium halotolerans S2753: a solonamide, ngercheumicin and holomycin producer.</title>
        <authorList>
            <person name="Machado H.R."/>
            <person name="Gram L."/>
        </authorList>
    </citation>
    <scope>NUCLEOTIDE SEQUENCE [LARGE SCALE GENOMIC DNA]</scope>
    <source>
        <strain evidence="3 4">S2753</strain>
    </source>
</reference>
<keyword evidence="2" id="KW-0812">Transmembrane</keyword>
<accession>A0A066RZJ1</accession>
<dbReference type="Proteomes" id="UP000027192">
    <property type="component" value="Unassembled WGS sequence"/>
</dbReference>
<dbReference type="OrthoDB" id="5917081at2"/>
<evidence type="ECO:0000313" key="3">
    <source>
        <dbReference type="EMBL" id="KDM92798.1"/>
    </source>
</evidence>
<dbReference type="NCBIfam" id="TIGR02532">
    <property type="entry name" value="IV_pilin_GFxxxE"/>
    <property type="match status" value="1"/>
</dbReference>
<dbReference type="STRING" id="1654360.EA58_05350"/>
<comment type="caution">
    <text evidence="3">The sequence shown here is derived from an EMBL/GenBank/DDBJ whole genome shotgun (WGS) entry which is preliminary data.</text>
</comment>
<dbReference type="InterPro" id="IPR000983">
    <property type="entry name" value="Bac_GSPG_pilin"/>
</dbReference>
<dbReference type="Pfam" id="PF07963">
    <property type="entry name" value="N_methyl"/>
    <property type="match status" value="1"/>
</dbReference>
<dbReference type="PROSITE" id="PS00409">
    <property type="entry name" value="PROKAR_NTER_METHYL"/>
    <property type="match status" value="1"/>
</dbReference>
<dbReference type="Gene3D" id="3.30.700.10">
    <property type="entry name" value="Glycoprotein, Type 4 Pilin"/>
    <property type="match status" value="1"/>
</dbReference>
<proteinExistence type="predicted"/>
<dbReference type="GO" id="GO:0015627">
    <property type="term" value="C:type II protein secretion system complex"/>
    <property type="evidence" value="ECO:0007669"/>
    <property type="project" value="InterPro"/>
</dbReference>
<dbReference type="AlphaFoldDB" id="A0A066RZJ1"/>
<dbReference type="InterPro" id="IPR012902">
    <property type="entry name" value="N_methyl_site"/>
</dbReference>